<dbReference type="SUPFAM" id="SSF52540">
    <property type="entry name" value="P-loop containing nucleoside triphosphate hydrolases"/>
    <property type="match status" value="1"/>
</dbReference>
<protein>
    <recommendedName>
        <fullName evidence="4">Sulfotransferase</fullName>
    </recommendedName>
</protein>
<dbReference type="InterPro" id="IPR037359">
    <property type="entry name" value="NST/OST"/>
</dbReference>
<sequence>MTQNSQFKFLCVGAQKSGTTWLYHQLAKHPDVEMPVLKEIHYFDELERGVSTDLKSRFFDSHWMNKRWRKFNIYIFIKLAKLNFKEASWIYNYLYGERNWEWYENLFGYGDKISGDITPDYAILTDRYVKEIQERYPDLKIIYLMRNPTERLWSQIKMVLGRKSKNISMKEYLEAAKTWDIEHCRYAETIDVWEKHFGKEQMFTGFYDDLKENPSELYANILDFLELPHSFKKEEANKVVYGGKKKAMPPEVQTILDERLKGPIQQMNDRFGPLPEGWLSS</sequence>
<proteinExistence type="predicted"/>
<evidence type="ECO:0000313" key="2">
    <source>
        <dbReference type="EMBL" id="CCO49045.1"/>
    </source>
</evidence>
<gene>
    <name evidence="2" type="ORF">VIBNISOn1_770066</name>
</gene>
<dbReference type="AlphaFoldDB" id="A0AAV2VWR3"/>
<keyword evidence="1" id="KW-0808">Transferase</keyword>
<dbReference type="EMBL" id="CAOF01000172">
    <property type="protein sequence ID" value="CCO49045.1"/>
    <property type="molecule type" value="Genomic_DNA"/>
</dbReference>
<dbReference type="InterPro" id="IPR027417">
    <property type="entry name" value="P-loop_NTPase"/>
</dbReference>
<dbReference type="Proteomes" id="UP000018211">
    <property type="component" value="Unassembled WGS sequence"/>
</dbReference>
<dbReference type="RefSeq" id="WP_022613327.1">
    <property type="nucleotide sequence ID" value="NZ_LK391965.1"/>
</dbReference>
<accession>A0AAV2VWR3</accession>
<organism evidence="2 3">
    <name type="scientific">Vibrio nigripulchritudo SOn1</name>
    <dbReference type="NCBI Taxonomy" id="1238450"/>
    <lineage>
        <taxon>Bacteria</taxon>
        <taxon>Pseudomonadati</taxon>
        <taxon>Pseudomonadota</taxon>
        <taxon>Gammaproteobacteria</taxon>
        <taxon>Vibrionales</taxon>
        <taxon>Vibrionaceae</taxon>
        <taxon>Vibrio</taxon>
    </lineage>
</organism>
<dbReference type="PANTHER" id="PTHR10605:SF56">
    <property type="entry name" value="BIFUNCTIONAL HEPARAN SULFATE N-DEACETYLASE_N-SULFOTRANSFERASE"/>
    <property type="match status" value="1"/>
</dbReference>
<dbReference type="Gene3D" id="3.40.50.300">
    <property type="entry name" value="P-loop containing nucleotide triphosphate hydrolases"/>
    <property type="match status" value="1"/>
</dbReference>
<dbReference type="GO" id="GO:0008146">
    <property type="term" value="F:sulfotransferase activity"/>
    <property type="evidence" value="ECO:0007669"/>
    <property type="project" value="InterPro"/>
</dbReference>
<dbReference type="PANTHER" id="PTHR10605">
    <property type="entry name" value="HEPARAN SULFATE SULFOTRANSFERASE"/>
    <property type="match status" value="1"/>
</dbReference>
<name>A0AAV2VWR3_9VIBR</name>
<evidence type="ECO:0008006" key="4">
    <source>
        <dbReference type="Google" id="ProtNLM"/>
    </source>
</evidence>
<comment type="caution">
    <text evidence="2">The sequence shown here is derived from an EMBL/GenBank/DDBJ whole genome shotgun (WGS) entry which is preliminary data.</text>
</comment>
<reference evidence="2 3" key="1">
    <citation type="journal article" date="2013" name="ISME J.">
        <title>Comparative genomics of pathogenic lineages of Vibrio nigripulchritudo identifies virulence-associated traits.</title>
        <authorList>
            <person name="Goudenege D."/>
            <person name="Labreuche Y."/>
            <person name="Krin E."/>
            <person name="Ansquer D."/>
            <person name="Mangenot S."/>
            <person name="Calteau A."/>
            <person name="Medigue C."/>
            <person name="Mazel D."/>
            <person name="Polz M.F."/>
            <person name="Le Roux F."/>
        </authorList>
    </citation>
    <scope>NUCLEOTIDE SEQUENCE [LARGE SCALE GENOMIC DNA]</scope>
    <source>
        <strain evidence="2 3">SOn1</strain>
    </source>
</reference>
<dbReference type="Pfam" id="PF13469">
    <property type="entry name" value="Sulfotransfer_3"/>
    <property type="match status" value="1"/>
</dbReference>
<evidence type="ECO:0000313" key="3">
    <source>
        <dbReference type="Proteomes" id="UP000018211"/>
    </source>
</evidence>
<evidence type="ECO:0000256" key="1">
    <source>
        <dbReference type="ARBA" id="ARBA00022679"/>
    </source>
</evidence>